<evidence type="ECO:0000256" key="7">
    <source>
        <dbReference type="ARBA" id="ARBA00023136"/>
    </source>
</evidence>
<evidence type="ECO:0000313" key="15">
    <source>
        <dbReference type="EMBL" id="KAF7491106.1"/>
    </source>
</evidence>
<evidence type="ECO:0000256" key="8">
    <source>
        <dbReference type="ARBA" id="ARBA00023157"/>
    </source>
</evidence>
<evidence type="ECO:0000256" key="1">
    <source>
        <dbReference type="ARBA" id="ARBA00004189"/>
    </source>
</evidence>
<comment type="subcellular location">
    <subcellularLocation>
        <location evidence="2">Cell membrane</location>
        <topology evidence="2">Multi-pass membrane protein</topology>
    </subcellularLocation>
    <subcellularLocation>
        <location evidence="1">Membrane</location>
        <location evidence="1">Caveola</location>
        <topology evidence="1">Multi-pass membrane protein</topology>
    </subcellularLocation>
</comment>
<feature type="transmembrane region" description="Helical" evidence="14">
    <location>
        <begin position="163"/>
        <end position="183"/>
    </location>
</feature>
<gene>
    <name evidence="15" type="ORF">SSS_2062</name>
</gene>
<keyword evidence="10" id="KW-0325">Glycoprotein</keyword>
<keyword evidence="5 14" id="KW-0812">Transmembrane</keyword>
<evidence type="ECO:0000313" key="16">
    <source>
        <dbReference type="EnsemblMetazoa" id="KAF7491106.1"/>
    </source>
</evidence>
<dbReference type="EMBL" id="WVUK01000061">
    <property type="protein sequence ID" value="KAF7491106.1"/>
    <property type="molecule type" value="Genomic_DNA"/>
</dbReference>
<dbReference type="GO" id="GO:0005044">
    <property type="term" value="F:scavenger receptor activity"/>
    <property type="evidence" value="ECO:0007669"/>
    <property type="project" value="TreeGrafter"/>
</dbReference>
<reference evidence="15" key="2">
    <citation type="submission" date="2020-01" db="EMBL/GenBank/DDBJ databases">
        <authorList>
            <person name="Korhonen P.K.K."/>
            <person name="Guangxu M.G."/>
            <person name="Wang T.W."/>
            <person name="Stroehlein A.J.S."/>
            <person name="Young N.D."/>
            <person name="Ang C.-S.A."/>
            <person name="Fernando D.W.F."/>
            <person name="Lu H.L."/>
            <person name="Taylor S.T."/>
            <person name="Ehtesham M.E.M."/>
            <person name="Najaraj S.H.N."/>
            <person name="Harsha G.H.G."/>
            <person name="Madugundu A.M."/>
            <person name="Renuse S.R."/>
            <person name="Holt D.H."/>
            <person name="Pandey A.P."/>
            <person name="Papenfuss A.P."/>
            <person name="Gasser R.B.G."/>
            <person name="Fischer K.F."/>
        </authorList>
    </citation>
    <scope>NUCLEOTIDE SEQUENCE</scope>
    <source>
        <strain evidence="15">SSS_KF_BRIS2020</strain>
    </source>
</reference>
<feature type="transmembrane region" description="Helical" evidence="14">
    <location>
        <begin position="658"/>
        <end position="677"/>
    </location>
</feature>
<dbReference type="PRINTS" id="PR01609">
    <property type="entry name" value="CD36FAMILY"/>
</dbReference>
<dbReference type="GO" id="GO:0005901">
    <property type="term" value="C:caveola"/>
    <property type="evidence" value="ECO:0007669"/>
    <property type="project" value="UniProtKB-SubCell"/>
</dbReference>
<dbReference type="AlphaFoldDB" id="A0A834R951"/>
<evidence type="ECO:0000256" key="12">
    <source>
        <dbReference type="ARBA" id="ARBA00042244"/>
    </source>
</evidence>
<evidence type="ECO:0000256" key="3">
    <source>
        <dbReference type="ARBA" id="ARBA00010532"/>
    </source>
</evidence>
<dbReference type="PANTHER" id="PTHR11923">
    <property type="entry name" value="SCAVENGER RECEPTOR CLASS B TYPE-1 SR-B1"/>
    <property type="match status" value="1"/>
</dbReference>
<evidence type="ECO:0000256" key="6">
    <source>
        <dbReference type="ARBA" id="ARBA00022989"/>
    </source>
</evidence>
<keyword evidence="17" id="KW-1185">Reference proteome</keyword>
<evidence type="ECO:0000256" key="5">
    <source>
        <dbReference type="ARBA" id="ARBA00022692"/>
    </source>
</evidence>
<reference evidence="17" key="1">
    <citation type="journal article" date="2020" name="PLoS Negl. Trop. Dis.">
        <title>High-quality nuclear genome for Sarcoptes scabiei-A critical resource for a neglected parasite.</title>
        <authorList>
            <person name="Korhonen P.K."/>
            <person name="Gasser R.B."/>
            <person name="Ma G."/>
            <person name="Wang T."/>
            <person name="Stroehlein A.J."/>
            <person name="Young N.D."/>
            <person name="Ang C.S."/>
            <person name="Fernando D.D."/>
            <person name="Lu H.C."/>
            <person name="Taylor S."/>
            <person name="Reynolds S.L."/>
            <person name="Mofiz E."/>
            <person name="Najaraj S.H."/>
            <person name="Gowda H."/>
            <person name="Madugundu A."/>
            <person name="Renuse S."/>
            <person name="Holt D."/>
            <person name="Pandey A."/>
            <person name="Papenfuss A.T."/>
            <person name="Fischer K."/>
        </authorList>
    </citation>
    <scope>NUCLEOTIDE SEQUENCE [LARGE SCALE GENOMIC DNA]</scope>
</reference>
<keyword evidence="7 14" id="KW-0472">Membrane</keyword>
<protein>
    <recommendedName>
        <fullName evidence="11">Scavenger receptor class B member 1</fullName>
    </recommendedName>
    <alternativeName>
        <fullName evidence="12">SR-BI</fullName>
    </alternativeName>
</protein>
<feature type="transmembrane region" description="Helical" evidence="14">
    <location>
        <begin position="233"/>
        <end position="253"/>
    </location>
</feature>
<keyword evidence="9" id="KW-0675">Receptor</keyword>
<name>A0A834R951_SARSC</name>
<feature type="transmembrane region" description="Helical" evidence="14">
    <location>
        <begin position="136"/>
        <end position="157"/>
    </location>
</feature>
<dbReference type="Pfam" id="PF01130">
    <property type="entry name" value="CD36"/>
    <property type="match status" value="1"/>
</dbReference>
<dbReference type="PANTHER" id="PTHR11923:SF110">
    <property type="entry name" value="SCAVENGER RECEPTOR CLASS B MEMBER 1"/>
    <property type="match status" value="1"/>
</dbReference>
<organism evidence="15">
    <name type="scientific">Sarcoptes scabiei</name>
    <name type="common">Itch mite</name>
    <name type="synonym">Acarus scabiei</name>
    <dbReference type="NCBI Taxonomy" id="52283"/>
    <lineage>
        <taxon>Eukaryota</taxon>
        <taxon>Metazoa</taxon>
        <taxon>Ecdysozoa</taxon>
        <taxon>Arthropoda</taxon>
        <taxon>Chelicerata</taxon>
        <taxon>Arachnida</taxon>
        <taxon>Acari</taxon>
        <taxon>Acariformes</taxon>
        <taxon>Sarcoptiformes</taxon>
        <taxon>Astigmata</taxon>
        <taxon>Psoroptidia</taxon>
        <taxon>Sarcoptoidea</taxon>
        <taxon>Sarcoptidae</taxon>
        <taxon>Sarcoptinae</taxon>
        <taxon>Sarcoptes</taxon>
    </lineage>
</organism>
<evidence type="ECO:0000256" key="13">
    <source>
        <dbReference type="SAM" id="Coils"/>
    </source>
</evidence>
<sequence>MLQKVSTLTRHNHRKRLKMYGLISTTEQLKLAQLKFGKNSMYIPPQNIDTALFPMLIAVPLHPKFQFRQEFDQATSFLSSSGILNYWRNLEFWRAKFSNTFRASKLRKDFELLEQGFNEETGHYLKIKFEQFQNILNLYLFGAFLSFIVLVLEIIANKNDYDWHLFWCFQLQAVPVLAPIDVARTTILDQLQITNKFLEKRRHSLANDVDAWKRRISLIDLNRKKSSNLSYRFFCLCFVALVFLIASILAWFFTKKAILEGFASQLEIEPNSAIYSKWIDFGGKPLHSKYFVFGIKNPDRYILGAKPVLEQFGPYYYNEYHHRTVIAFTEETVVFTERTHFRYLPSKSARIGRKINVVNYPVLNDDQKFRIAFLDSLVQSILATMFSATGETAIERRSIRNNKIRNSTFGFIWHRAEIENGPYEHFRRSENGHLFNEIFKVENSTTTPRFRPPCNAIAGSDGMHFGLGLESESIYIYHPFACRKLIFSKNRESFVLKITRHLPTIDQSRTVLFKGINAIRYDLNIKQFNMHFKEFRCYCLRESLSECDGWSDISPCTAGVALGISLPHFLGNINLQRKFIGLKPNESIHRGYFEIEPNTGISLNVYVPVQINIHIDPSLPGFGSARKGLIPVLWTTQESGPNDSDVLALRILVTFIDYGNSMAAISFFTLSLWMFYLSKRNNSMLKLIETNLIEDCEAIRNSF</sequence>
<feature type="coiled-coil region" evidence="13">
    <location>
        <begin position="188"/>
        <end position="215"/>
    </location>
</feature>
<keyword evidence="4" id="KW-1003">Cell membrane</keyword>
<keyword evidence="6 14" id="KW-1133">Transmembrane helix</keyword>
<evidence type="ECO:0000256" key="14">
    <source>
        <dbReference type="SAM" id="Phobius"/>
    </source>
</evidence>
<evidence type="ECO:0000256" key="2">
    <source>
        <dbReference type="ARBA" id="ARBA00004651"/>
    </source>
</evidence>
<evidence type="ECO:0000256" key="11">
    <source>
        <dbReference type="ARBA" id="ARBA00040821"/>
    </source>
</evidence>
<evidence type="ECO:0000256" key="4">
    <source>
        <dbReference type="ARBA" id="ARBA00022475"/>
    </source>
</evidence>
<dbReference type="GO" id="GO:0005737">
    <property type="term" value="C:cytoplasm"/>
    <property type="evidence" value="ECO:0007669"/>
    <property type="project" value="TreeGrafter"/>
</dbReference>
<keyword evidence="8" id="KW-1015">Disulfide bond</keyword>
<keyword evidence="13" id="KW-0175">Coiled coil</keyword>
<evidence type="ECO:0000256" key="9">
    <source>
        <dbReference type="ARBA" id="ARBA00023170"/>
    </source>
</evidence>
<dbReference type="InterPro" id="IPR002159">
    <property type="entry name" value="CD36_fam"/>
</dbReference>
<proteinExistence type="inferred from homology"/>
<dbReference type="EnsemblMetazoa" id="SSS_2062s_mrna">
    <property type="protein sequence ID" value="KAF7491106.1"/>
    <property type="gene ID" value="SSS_2062"/>
</dbReference>
<accession>A0A834R951</accession>
<evidence type="ECO:0000313" key="17">
    <source>
        <dbReference type="Proteomes" id="UP000070412"/>
    </source>
</evidence>
<dbReference type="Proteomes" id="UP000070412">
    <property type="component" value="Unassembled WGS sequence"/>
</dbReference>
<evidence type="ECO:0000256" key="10">
    <source>
        <dbReference type="ARBA" id="ARBA00023180"/>
    </source>
</evidence>
<dbReference type="OrthoDB" id="6507933at2759"/>
<comment type="similarity">
    <text evidence="3">Belongs to the CD36 family.</text>
</comment>
<reference evidence="16" key="3">
    <citation type="submission" date="2022-06" db="UniProtKB">
        <authorList>
            <consortium name="EnsemblMetazoa"/>
        </authorList>
    </citation>
    <scope>IDENTIFICATION</scope>
</reference>